<name>A0ABS3E9I2_9GAMM</name>
<evidence type="ECO:0000313" key="1">
    <source>
        <dbReference type="EMBL" id="MBN8431934.1"/>
    </source>
</evidence>
<gene>
    <name evidence="1" type="ORF">JF535_13855</name>
</gene>
<dbReference type="Gene3D" id="1.10.490.10">
    <property type="entry name" value="Globins"/>
    <property type="match status" value="1"/>
</dbReference>
<reference evidence="1 2" key="1">
    <citation type="submission" date="2020-12" db="EMBL/GenBank/DDBJ databases">
        <title>Oil enriched cultivation method for isolating marine PHA-producing bacteria.</title>
        <authorList>
            <person name="Zheng W."/>
            <person name="Yu S."/>
            <person name="Huang Y."/>
        </authorList>
    </citation>
    <scope>NUCLEOTIDE SEQUENCE [LARGE SCALE GENOMIC DNA]</scope>
    <source>
        <strain evidence="1 2">SN0-2</strain>
    </source>
</reference>
<sequence>MAQLGGRHFIQETVCEFYHAIGKHLVAEDCMDHGKQRTRQAQFLSHALSDQPEPLRSARASFLARGMNPALFEALLEYFEGRLLELGFPAAICDRVVRTASHLYDNSQEPLSIAC</sequence>
<protein>
    <submittedName>
        <fullName evidence="1">Uncharacterized protein</fullName>
    </submittedName>
</protein>
<keyword evidence="2" id="KW-1185">Reference proteome</keyword>
<comment type="caution">
    <text evidence="1">The sequence shown here is derived from an EMBL/GenBank/DDBJ whole genome shotgun (WGS) entry which is preliminary data.</text>
</comment>
<dbReference type="InterPro" id="IPR012292">
    <property type="entry name" value="Globin/Proto"/>
</dbReference>
<dbReference type="Proteomes" id="UP000664293">
    <property type="component" value="Unassembled WGS sequence"/>
</dbReference>
<dbReference type="InterPro" id="IPR009050">
    <property type="entry name" value="Globin-like_sf"/>
</dbReference>
<dbReference type="SUPFAM" id="SSF46458">
    <property type="entry name" value="Globin-like"/>
    <property type="match status" value="1"/>
</dbReference>
<evidence type="ECO:0000313" key="2">
    <source>
        <dbReference type="Proteomes" id="UP000664293"/>
    </source>
</evidence>
<proteinExistence type="predicted"/>
<dbReference type="EMBL" id="JAEKJR010000002">
    <property type="protein sequence ID" value="MBN8431934.1"/>
    <property type="molecule type" value="Genomic_DNA"/>
</dbReference>
<accession>A0ABS3E9I2</accession>
<organism evidence="1 2">
    <name type="scientific">Microbulbifer salipaludis</name>
    <dbReference type="NCBI Taxonomy" id="187980"/>
    <lineage>
        <taxon>Bacteria</taxon>
        <taxon>Pseudomonadati</taxon>
        <taxon>Pseudomonadota</taxon>
        <taxon>Gammaproteobacteria</taxon>
        <taxon>Cellvibrionales</taxon>
        <taxon>Microbulbiferaceae</taxon>
        <taxon>Microbulbifer</taxon>
    </lineage>
</organism>